<dbReference type="Proteomes" id="UP000050929">
    <property type="component" value="Unassembled WGS sequence"/>
</dbReference>
<keyword evidence="4" id="KW-0804">Transcription</keyword>
<keyword evidence="2" id="KW-0805">Transcription regulation</keyword>
<dbReference type="InterPro" id="IPR014071">
    <property type="entry name" value="Cu_transp_CopY/TcrY"/>
</dbReference>
<keyword evidence="3" id="KW-0238">DNA-binding</keyword>
<dbReference type="OrthoDB" id="1849040at2"/>
<dbReference type="Gene3D" id="1.10.10.10">
    <property type="entry name" value="Winged helix-like DNA-binding domain superfamily/Winged helix DNA-binding domain"/>
    <property type="match status" value="1"/>
</dbReference>
<protein>
    <submittedName>
        <fullName evidence="5">Copper-responsive repressor CopY</fullName>
    </submittedName>
</protein>
<gene>
    <name evidence="5" type="ORF">FC72_GL001722</name>
</gene>
<dbReference type="PIRSF" id="PIRSF019455">
    <property type="entry name" value="CopR_AtkY"/>
    <property type="match status" value="1"/>
</dbReference>
<dbReference type="SUPFAM" id="SSF46785">
    <property type="entry name" value="Winged helix' DNA-binding domain"/>
    <property type="match status" value="1"/>
</dbReference>
<dbReference type="InterPro" id="IPR036390">
    <property type="entry name" value="WH_DNA-bd_sf"/>
</dbReference>
<comment type="caution">
    <text evidence="5">The sequence shown here is derived from an EMBL/GenBank/DDBJ whole genome shotgun (WGS) entry which is preliminary data.</text>
</comment>
<dbReference type="InterPro" id="IPR005650">
    <property type="entry name" value="BlaI_family"/>
</dbReference>
<comment type="similarity">
    <text evidence="1">Belongs to the BlaI transcriptional regulatory family.</text>
</comment>
<dbReference type="GO" id="GO:0003677">
    <property type="term" value="F:DNA binding"/>
    <property type="evidence" value="ECO:0007669"/>
    <property type="project" value="UniProtKB-KW"/>
</dbReference>
<dbReference type="AlphaFoldDB" id="A0A0R1JCW9"/>
<dbReference type="NCBIfam" id="TIGR02698">
    <property type="entry name" value="CopY_TcrY"/>
    <property type="match status" value="1"/>
</dbReference>
<dbReference type="PATRIC" id="fig|1423811.3.peg.1758"/>
<reference evidence="5 6" key="1">
    <citation type="journal article" date="2015" name="Genome Announc.">
        <title>Expanding the biotechnology potential of lactobacilli through comparative genomics of 213 strains and associated genera.</title>
        <authorList>
            <person name="Sun Z."/>
            <person name="Harris H.M."/>
            <person name="McCann A."/>
            <person name="Guo C."/>
            <person name="Argimon S."/>
            <person name="Zhang W."/>
            <person name="Yang X."/>
            <person name="Jeffery I.B."/>
            <person name="Cooney J.C."/>
            <person name="Kagawa T.F."/>
            <person name="Liu W."/>
            <person name="Song Y."/>
            <person name="Salvetti E."/>
            <person name="Wrobel A."/>
            <person name="Rasinkangas P."/>
            <person name="Parkhill J."/>
            <person name="Rea M.C."/>
            <person name="O'Sullivan O."/>
            <person name="Ritari J."/>
            <person name="Douillard F.P."/>
            <person name="Paul Ross R."/>
            <person name="Yang R."/>
            <person name="Briner A.E."/>
            <person name="Felis G.E."/>
            <person name="de Vos W.M."/>
            <person name="Barrangou R."/>
            <person name="Klaenhammer T.R."/>
            <person name="Caufield P.W."/>
            <person name="Cui Y."/>
            <person name="Zhang H."/>
            <person name="O'Toole P.W."/>
        </authorList>
    </citation>
    <scope>NUCLEOTIDE SEQUENCE [LARGE SCALE GENOMIC DNA]</scope>
    <source>
        <strain evidence="5 6">DSM 20183</strain>
    </source>
</reference>
<dbReference type="GO" id="GO:0045892">
    <property type="term" value="P:negative regulation of DNA-templated transcription"/>
    <property type="evidence" value="ECO:0007669"/>
    <property type="project" value="InterPro"/>
</dbReference>
<keyword evidence="6" id="KW-1185">Reference proteome</keyword>
<evidence type="ECO:0000256" key="1">
    <source>
        <dbReference type="ARBA" id="ARBA00011046"/>
    </source>
</evidence>
<evidence type="ECO:0000256" key="2">
    <source>
        <dbReference type="ARBA" id="ARBA00023015"/>
    </source>
</evidence>
<evidence type="ECO:0000313" key="5">
    <source>
        <dbReference type="EMBL" id="KRK65095.1"/>
    </source>
</evidence>
<dbReference type="EMBL" id="AZDG01000005">
    <property type="protein sequence ID" value="KRK65095.1"/>
    <property type="molecule type" value="Genomic_DNA"/>
</dbReference>
<name>A0A0R1JCW9_9LACO</name>
<evidence type="ECO:0000256" key="3">
    <source>
        <dbReference type="ARBA" id="ARBA00023125"/>
    </source>
</evidence>
<evidence type="ECO:0000313" key="6">
    <source>
        <dbReference type="Proteomes" id="UP000050929"/>
    </source>
</evidence>
<organism evidence="5 6">
    <name type="scientific">Companilactobacillus tucceti DSM 20183</name>
    <dbReference type="NCBI Taxonomy" id="1423811"/>
    <lineage>
        <taxon>Bacteria</taxon>
        <taxon>Bacillati</taxon>
        <taxon>Bacillota</taxon>
        <taxon>Bacilli</taxon>
        <taxon>Lactobacillales</taxon>
        <taxon>Lactobacillaceae</taxon>
        <taxon>Companilactobacillus</taxon>
    </lineage>
</organism>
<dbReference type="Pfam" id="PF03965">
    <property type="entry name" value="Penicillinase_R"/>
    <property type="match status" value="1"/>
</dbReference>
<accession>A0A0R1JCW9</accession>
<evidence type="ECO:0000256" key="4">
    <source>
        <dbReference type="ARBA" id="ARBA00023163"/>
    </source>
</evidence>
<dbReference type="STRING" id="1423811.FC72_GL001722"/>
<sequence length="140" mass="15784">MMEKDINITDAEWRIMRVIWTLDSATSRELIDILGESMDWKPATIKTLLRRLSDKGIVKTKKDGNKFIYTATMDESDTIDLASKKFFNQVCAKKVGSAIAYLIDNSELTQADVDKIQTSLNAKEPVEEIECNCIPDGCNC</sequence>
<dbReference type="InterPro" id="IPR036388">
    <property type="entry name" value="WH-like_DNA-bd_sf"/>
</dbReference>
<proteinExistence type="inferred from homology"/>